<keyword evidence="3" id="KW-1185">Reference proteome</keyword>
<protein>
    <submittedName>
        <fullName evidence="2">Uncharacterized protein</fullName>
    </submittedName>
</protein>
<name>A0AAW0WB34_CHEQU</name>
<reference evidence="2 3" key="1">
    <citation type="journal article" date="2024" name="BMC Genomics">
        <title>Genome assembly of redclaw crayfish (Cherax quadricarinatus) provides insights into its immune adaptation and hypoxia tolerance.</title>
        <authorList>
            <person name="Liu Z."/>
            <person name="Zheng J."/>
            <person name="Li H."/>
            <person name="Fang K."/>
            <person name="Wang S."/>
            <person name="He J."/>
            <person name="Zhou D."/>
            <person name="Weng S."/>
            <person name="Chi M."/>
            <person name="Gu Z."/>
            <person name="He J."/>
            <person name="Li F."/>
            <person name="Wang M."/>
        </authorList>
    </citation>
    <scope>NUCLEOTIDE SEQUENCE [LARGE SCALE GENOMIC DNA]</scope>
    <source>
        <strain evidence="2">ZL_2023a</strain>
    </source>
</reference>
<evidence type="ECO:0000313" key="3">
    <source>
        <dbReference type="Proteomes" id="UP001445076"/>
    </source>
</evidence>
<comment type="caution">
    <text evidence="2">The sequence shown here is derived from an EMBL/GenBank/DDBJ whole genome shotgun (WGS) entry which is preliminary data.</text>
</comment>
<evidence type="ECO:0000256" key="1">
    <source>
        <dbReference type="SAM" id="MobiDB-lite"/>
    </source>
</evidence>
<evidence type="ECO:0000313" key="2">
    <source>
        <dbReference type="EMBL" id="KAK8727640.1"/>
    </source>
</evidence>
<dbReference type="EMBL" id="JARKIK010000075">
    <property type="protein sequence ID" value="KAK8727640.1"/>
    <property type="molecule type" value="Genomic_DNA"/>
</dbReference>
<dbReference type="AlphaFoldDB" id="A0AAW0WB34"/>
<proteinExistence type="predicted"/>
<sequence>YSYGTLLLKIFLFNDTNVPRKVFDVIRLAANEEMSKRPTLTVVVKMLKDIIKKEDVNCRTQGKEVQPTARSEQNLKRIKAPKPARPLHQNVKQDVAPPCLKSPALPVPQPKQNLRLIKAPKPARPLHQTVKQDVTPPCLKSPALPVPQPKQNLRLIKAPKPARPLHHFQKH</sequence>
<feature type="non-terminal residue" evidence="2">
    <location>
        <position position="1"/>
    </location>
</feature>
<feature type="region of interest" description="Disordered" evidence="1">
    <location>
        <begin position="61"/>
        <end position="111"/>
    </location>
</feature>
<dbReference type="Proteomes" id="UP001445076">
    <property type="component" value="Unassembled WGS sequence"/>
</dbReference>
<accession>A0AAW0WB34</accession>
<gene>
    <name evidence="2" type="ORF">OTU49_009667</name>
</gene>
<organism evidence="2 3">
    <name type="scientific">Cherax quadricarinatus</name>
    <name type="common">Australian red claw crayfish</name>
    <dbReference type="NCBI Taxonomy" id="27406"/>
    <lineage>
        <taxon>Eukaryota</taxon>
        <taxon>Metazoa</taxon>
        <taxon>Ecdysozoa</taxon>
        <taxon>Arthropoda</taxon>
        <taxon>Crustacea</taxon>
        <taxon>Multicrustacea</taxon>
        <taxon>Malacostraca</taxon>
        <taxon>Eumalacostraca</taxon>
        <taxon>Eucarida</taxon>
        <taxon>Decapoda</taxon>
        <taxon>Pleocyemata</taxon>
        <taxon>Astacidea</taxon>
        <taxon>Parastacoidea</taxon>
        <taxon>Parastacidae</taxon>
        <taxon>Cherax</taxon>
    </lineage>
</organism>